<dbReference type="Gene3D" id="1.10.10.1410">
    <property type="match status" value="1"/>
</dbReference>
<dbReference type="PANTHER" id="PTHR45696">
    <property type="entry name" value="60S ACIDIC RIBOSOMAL PROTEIN P1"/>
    <property type="match status" value="1"/>
</dbReference>
<dbReference type="InterPro" id="IPR038716">
    <property type="entry name" value="P1/P2_N_sf"/>
</dbReference>
<evidence type="ECO:0000256" key="2">
    <source>
        <dbReference type="ARBA" id="ARBA00005436"/>
    </source>
</evidence>
<dbReference type="PANTHER" id="PTHR45696:SF10">
    <property type="entry name" value="LARGE RIBOSOMAL SUBUNIT PROTEIN P1"/>
    <property type="match status" value="1"/>
</dbReference>
<evidence type="ECO:0000256" key="3">
    <source>
        <dbReference type="ARBA" id="ARBA00022980"/>
    </source>
</evidence>
<accession>A0ABR3RK41</accession>
<feature type="region of interest" description="Disordered" evidence="7">
    <location>
        <begin position="88"/>
        <end position="122"/>
    </location>
</feature>
<protein>
    <recommendedName>
        <fullName evidence="5">Large ribosomal subunit protein P1</fullName>
    </recommendedName>
    <alternativeName>
        <fullName evidence="6">60S acidic ribosomal protein P1</fullName>
    </alternativeName>
</protein>
<dbReference type="Proteomes" id="UP001521222">
    <property type="component" value="Unassembled WGS sequence"/>
</dbReference>
<evidence type="ECO:0000256" key="6">
    <source>
        <dbReference type="ARBA" id="ARBA00042918"/>
    </source>
</evidence>
<sequence length="133" mass="13822">MSITSTDSNTTATTTTTTTPTKISPEQAVAFAALILADDNLAITPEKLQALLKAAGITEVEPIWTTLFANALKDKDVKDILTAVATSRPQTGGETAPHLQECGGEDGDGDSGVDIGIQSDSDDEIGCTFGFFD</sequence>
<comment type="similarity">
    <text evidence="2">Belongs to the eukaryotic ribosomal protein P1/P2 family.</text>
</comment>
<comment type="function">
    <text evidence="1">Plays an important role in the elongation step of protein synthesis.</text>
</comment>
<dbReference type="EMBL" id="JAKIXB020000011">
    <property type="protein sequence ID" value="KAL1604242.1"/>
    <property type="molecule type" value="Genomic_DNA"/>
</dbReference>
<dbReference type="Pfam" id="PF00428">
    <property type="entry name" value="Ribosomal_60s"/>
    <property type="match status" value="1"/>
</dbReference>
<keyword evidence="9" id="KW-1185">Reference proteome</keyword>
<evidence type="ECO:0000256" key="5">
    <source>
        <dbReference type="ARBA" id="ARBA00041116"/>
    </source>
</evidence>
<comment type="caution">
    <text evidence="8">The sequence shown here is derived from an EMBL/GenBank/DDBJ whole genome shotgun (WGS) entry which is preliminary data.</text>
</comment>
<evidence type="ECO:0000256" key="7">
    <source>
        <dbReference type="SAM" id="MobiDB-lite"/>
    </source>
</evidence>
<keyword evidence="3" id="KW-0689">Ribosomal protein</keyword>
<evidence type="ECO:0000256" key="4">
    <source>
        <dbReference type="ARBA" id="ARBA00023274"/>
    </source>
</evidence>
<proteinExistence type="inferred from homology"/>
<keyword evidence="4" id="KW-0687">Ribonucleoprotein</keyword>
<gene>
    <name evidence="8" type="ORF">SLS59_004036</name>
</gene>
<organism evidence="8 9">
    <name type="scientific">Nothophoma quercina</name>
    <dbReference type="NCBI Taxonomy" id="749835"/>
    <lineage>
        <taxon>Eukaryota</taxon>
        <taxon>Fungi</taxon>
        <taxon>Dikarya</taxon>
        <taxon>Ascomycota</taxon>
        <taxon>Pezizomycotina</taxon>
        <taxon>Dothideomycetes</taxon>
        <taxon>Pleosporomycetidae</taxon>
        <taxon>Pleosporales</taxon>
        <taxon>Pleosporineae</taxon>
        <taxon>Didymellaceae</taxon>
        <taxon>Nothophoma</taxon>
    </lineage>
</organism>
<evidence type="ECO:0000256" key="1">
    <source>
        <dbReference type="ARBA" id="ARBA00003362"/>
    </source>
</evidence>
<dbReference type="CDD" id="cd05831">
    <property type="entry name" value="Ribosomal_P1"/>
    <property type="match status" value="1"/>
</dbReference>
<evidence type="ECO:0000313" key="8">
    <source>
        <dbReference type="EMBL" id="KAL1604242.1"/>
    </source>
</evidence>
<name>A0ABR3RK41_9PLEO</name>
<feature type="region of interest" description="Disordered" evidence="7">
    <location>
        <begin position="1"/>
        <end position="21"/>
    </location>
</feature>
<reference evidence="8 9" key="1">
    <citation type="submission" date="2024-02" db="EMBL/GenBank/DDBJ databases">
        <title>De novo assembly and annotation of 12 fungi associated with fruit tree decline syndrome in Ontario, Canada.</title>
        <authorList>
            <person name="Sulman M."/>
            <person name="Ellouze W."/>
            <person name="Ilyukhin E."/>
        </authorList>
    </citation>
    <scope>NUCLEOTIDE SEQUENCE [LARGE SCALE GENOMIC DNA]</scope>
    <source>
        <strain evidence="8 9">M97-236</strain>
    </source>
</reference>
<evidence type="ECO:0000313" key="9">
    <source>
        <dbReference type="Proteomes" id="UP001521222"/>
    </source>
</evidence>